<dbReference type="Proteomes" id="UP001201163">
    <property type="component" value="Unassembled WGS sequence"/>
</dbReference>
<keyword evidence="1" id="KW-1133">Transmembrane helix</keyword>
<name>A0AAD4LE61_9AGAM</name>
<accession>A0AAD4LE61</accession>
<evidence type="ECO:0000313" key="2">
    <source>
        <dbReference type="EMBL" id="KAH8985089.1"/>
    </source>
</evidence>
<comment type="caution">
    <text evidence="2">The sequence shown here is derived from an EMBL/GenBank/DDBJ whole genome shotgun (WGS) entry which is preliminary data.</text>
</comment>
<feature type="transmembrane region" description="Helical" evidence="1">
    <location>
        <begin position="132"/>
        <end position="156"/>
    </location>
</feature>
<feature type="transmembrane region" description="Helical" evidence="1">
    <location>
        <begin position="163"/>
        <end position="185"/>
    </location>
</feature>
<keyword evidence="1" id="KW-0472">Membrane</keyword>
<evidence type="ECO:0000313" key="3">
    <source>
        <dbReference type="Proteomes" id="UP001201163"/>
    </source>
</evidence>
<reference evidence="2" key="1">
    <citation type="submission" date="2022-01" db="EMBL/GenBank/DDBJ databases">
        <title>Comparative genomics reveals a dynamic genome evolution in the ectomycorrhizal milk-cap (Lactarius) mushrooms.</title>
        <authorList>
            <consortium name="DOE Joint Genome Institute"/>
            <person name="Lebreton A."/>
            <person name="Tang N."/>
            <person name="Kuo A."/>
            <person name="LaButti K."/>
            <person name="Drula E."/>
            <person name="Barry K."/>
            <person name="Clum A."/>
            <person name="Lipzen A."/>
            <person name="Mousain D."/>
            <person name="Ng V."/>
            <person name="Wang R."/>
            <person name="Wang X."/>
            <person name="Dai Y."/>
            <person name="Henrissat B."/>
            <person name="Grigoriev I.V."/>
            <person name="Guerin-Laguette A."/>
            <person name="Yu F."/>
            <person name="Martin F.M."/>
        </authorList>
    </citation>
    <scope>NUCLEOTIDE SEQUENCE</scope>
    <source>
        <strain evidence="2">QP</strain>
    </source>
</reference>
<dbReference type="AlphaFoldDB" id="A0AAD4LE61"/>
<proteinExistence type="predicted"/>
<sequence length="245" mass="27394">MSCASSTFDTLTYHRELREAQVTLLDSDFDRILGKLVQEWYYIGASVSTTFFPELQELIHYPSCFPSLRELTLLLHSVDTTVFGFSSSNLFDVDGVASALGLFVDVWFILAYSSADVHNFQTLAVDLYGSYFFFALSSRLPLVALSVAVLALVVFFSVIAWTAWPAAVLVMCVHAGVLVSLQFIVYGSHRLALACFTFGAACARFLCVVQPLLRRLSENSRWARSPCQCNTSSRHLRPRMFLDLP</sequence>
<keyword evidence="1" id="KW-0812">Transmembrane</keyword>
<dbReference type="EMBL" id="JAKELL010000068">
    <property type="protein sequence ID" value="KAH8985089.1"/>
    <property type="molecule type" value="Genomic_DNA"/>
</dbReference>
<organism evidence="2 3">
    <name type="scientific">Lactarius akahatsu</name>
    <dbReference type="NCBI Taxonomy" id="416441"/>
    <lineage>
        <taxon>Eukaryota</taxon>
        <taxon>Fungi</taxon>
        <taxon>Dikarya</taxon>
        <taxon>Basidiomycota</taxon>
        <taxon>Agaricomycotina</taxon>
        <taxon>Agaricomycetes</taxon>
        <taxon>Russulales</taxon>
        <taxon>Russulaceae</taxon>
        <taxon>Lactarius</taxon>
    </lineage>
</organism>
<evidence type="ECO:0000256" key="1">
    <source>
        <dbReference type="SAM" id="Phobius"/>
    </source>
</evidence>
<protein>
    <submittedName>
        <fullName evidence="2">Uncharacterized protein</fullName>
    </submittedName>
</protein>
<gene>
    <name evidence="2" type="ORF">EDB92DRAFT_1884174</name>
</gene>
<keyword evidence="3" id="KW-1185">Reference proteome</keyword>